<dbReference type="PANTHER" id="PTHR23046">
    <property type="entry name" value="PHOSPHORIBOSYLAMINOIMIDAZOLE CARBOXYLASE CATALYTIC SUBUNIT"/>
    <property type="match status" value="1"/>
</dbReference>
<protein>
    <recommendedName>
        <fullName evidence="3 4">N5-carboxyaminoimidazole ribonucleotide mutase</fullName>
        <shortName evidence="3 4">N5-CAIR mutase</shortName>
        <ecNumber evidence="3 4">5.4.99.18</ecNumber>
    </recommendedName>
    <alternativeName>
        <fullName evidence="3">5-(carboxyamino)imidazole ribonucleotide mutase</fullName>
    </alternativeName>
</protein>
<keyword evidence="1 3" id="KW-0658">Purine biosynthesis</keyword>
<dbReference type="Pfam" id="PF00731">
    <property type="entry name" value="AIRC"/>
    <property type="match status" value="1"/>
</dbReference>
<dbReference type="EMBL" id="CP001098">
    <property type="protein sequence ID" value="ACL71053.1"/>
    <property type="molecule type" value="Genomic_DNA"/>
</dbReference>
<comment type="pathway">
    <text evidence="3 4">Purine metabolism; IMP biosynthesis via de novo pathway; 5-amino-1-(5-phospho-D-ribosyl)imidazole-4-carboxylate from 5-amino-1-(5-phospho-D-ribosyl)imidazole (N5-CAIR route): step 2/2.</text>
</comment>
<dbReference type="NCBIfam" id="TIGR01162">
    <property type="entry name" value="purE"/>
    <property type="match status" value="1"/>
</dbReference>
<comment type="similarity">
    <text evidence="3">Belongs to the AIR carboxylase family. Class I subfamily.</text>
</comment>
<evidence type="ECO:0000259" key="6">
    <source>
        <dbReference type="SMART" id="SM01001"/>
    </source>
</evidence>
<comment type="function">
    <text evidence="3 4">Catalyzes the conversion of N5-carboxyaminoimidazole ribonucleotide (N5-CAIR) to 4-carboxy-5-aminoimidazole ribonucleotide (CAIR).</text>
</comment>
<dbReference type="InterPro" id="IPR033747">
    <property type="entry name" value="PurE_ClassI"/>
</dbReference>
<feature type="domain" description="PurE" evidence="6">
    <location>
        <begin position="6"/>
        <end position="155"/>
    </location>
</feature>
<dbReference type="Proteomes" id="UP000000719">
    <property type="component" value="Chromosome"/>
</dbReference>
<feature type="binding site" evidence="3 5">
    <location>
        <position position="14"/>
    </location>
    <ligand>
        <name>substrate</name>
    </ligand>
</feature>
<dbReference type="SUPFAM" id="SSF52255">
    <property type="entry name" value="N5-CAIR mutase (phosphoribosylaminoimidazole carboxylase, PurE)"/>
    <property type="match status" value="1"/>
</dbReference>
<dbReference type="PIRSF" id="PIRSF001338">
    <property type="entry name" value="AIR_carboxylase"/>
    <property type="match status" value="1"/>
</dbReference>
<feature type="binding site" evidence="3 5">
    <location>
        <position position="44"/>
    </location>
    <ligand>
        <name>substrate</name>
    </ligand>
</feature>
<evidence type="ECO:0000256" key="2">
    <source>
        <dbReference type="ARBA" id="ARBA00023235"/>
    </source>
</evidence>
<evidence type="ECO:0000313" key="8">
    <source>
        <dbReference type="Proteomes" id="UP000000719"/>
    </source>
</evidence>
<evidence type="ECO:0000256" key="3">
    <source>
        <dbReference type="HAMAP-Rule" id="MF_01929"/>
    </source>
</evidence>
<accession>B8D1A1</accession>
<keyword evidence="2 3" id="KW-0413">Isomerase</keyword>
<evidence type="ECO:0000256" key="4">
    <source>
        <dbReference type="PIRNR" id="PIRNR001338"/>
    </source>
</evidence>
<feature type="binding site" evidence="3 5">
    <location>
        <position position="17"/>
    </location>
    <ligand>
        <name>substrate</name>
    </ligand>
</feature>
<dbReference type="GO" id="GO:0006189">
    <property type="term" value="P:'de novo' IMP biosynthetic process"/>
    <property type="evidence" value="ECO:0007669"/>
    <property type="project" value="UniProtKB-UniRule"/>
</dbReference>
<proteinExistence type="inferred from homology"/>
<dbReference type="STRING" id="373903.Hore_23080"/>
<reference evidence="7 8" key="1">
    <citation type="journal article" date="2009" name="PLoS ONE">
        <title>Genome analysis of the anaerobic thermohalophilic bacterium Halothermothrix orenii.</title>
        <authorList>
            <person name="Mavromatis K."/>
            <person name="Ivanova N."/>
            <person name="Anderson I."/>
            <person name="Lykidis A."/>
            <person name="Hooper S.D."/>
            <person name="Sun H."/>
            <person name="Kunin V."/>
            <person name="Lapidus A."/>
            <person name="Hugenholtz P."/>
            <person name="Patel B."/>
            <person name="Kyrpides N.C."/>
        </authorList>
    </citation>
    <scope>NUCLEOTIDE SEQUENCE [LARGE SCALE GENOMIC DNA]</scope>
    <source>
        <strain evidence="8">H 168 / OCM 544 / DSM 9562</strain>
    </source>
</reference>
<dbReference type="KEGG" id="hor:Hore_23080"/>
<dbReference type="GO" id="GO:0034023">
    <property type="term" value="F:5-(carboxyamino)imidazole ribonucleotide mutase activity"/>
    <property type="evidence" value="ECO:0007669"/>
    <property type="project" value="UniProtKB-UniRule"/>
</dbReference>
<organism evidence="7 8">
    <name type="scientific">Halothermothrix orenii (strain H 168 / OCM 544 / DSM 9562)</name>
    <dbReference type="NCBI Taxonomy" id="373903"/>
    <lineage>
        <taxon>Bacteria</taxon>
        <taxon>Bacillati</taxon>
        <taxon>Bacillota</taxon>
        <taxon>Clostridia</taxon>
        <taxon>Halanaerobiales</taxon>
        <taxon>Halothermotrichaceae</taxon>
        <taxon>Halothermothrix</taxon>
    </lineage>
</organism>
<keyword evidence="7" id="KW-0456">Lyase</keyword>
<dbReference type="Gene3D" id="3.40.50.1970">
    <property type="match status" value="1"/>
</dbReference>
<dbReference type="EC" id="5.4.99.18" evidence="3 4"/>
<dbReference type="OrthoDB" id="9791908at2"/>
<dbReference type="PANTHER" id="PTHR23046:SF2">
    <property type="entry name" value="PHOSPHORIBOSYLAMINOIMIDAZOLE CARBOXYLASE"/>
    <property type="match status" value="1"/>
</dbReference>
<dbReference type="UniPathway" id="UPA00074">
    <property type="reaction ID" value="UER00943"/>
</dbReference>
<name>B8D1A1_HALOH</name>
<gene>
    <name evidence="3" type="primary">purE</name>
    <name evidence="7" type="ordered locus">Hore_23080</name>
</gene>
<dbReference type="AlphaFoldDB" id="B8D1A1"/>
<evidence type="ECO:0000256" key="5">
    <source>
        <dbReference type="PIRSR" id="PIRSR001338-1"/>
    </source>
</evidence>
<dbReference type="InterPro" id="IPR000031">
    <property type="entry name" value="PurE_dom"/>
</dbReference>
<evidence type="ECO:0000256" key="1">
    <source>
        <dbReference type="ARBA" id="ARBA00022755"/>
    </source>
</evidence>
<dbReference type="SMART" id="SM01001">
    <property type="entry name" value="AIRC"/>
    <property type="match status" value="1"/>
</dbReference>
<keyword evidence="8" id="KW-1185">Reference proteome</keyword>
<dbReference type="HOGENOM" id="CLU_094982_2_0_9"/>
<comment type="catalytic activity">
    <reaction evidence="3 4">
        <text>5-carboxyamino-1-(5-phospho-D-ribosyl)imidazole + H(+) = 5-amino-1-(5-phospho-D-ribosyl)imidazole-4-carboxylate</text>
        <dbReference type="Rhea" id="RHEA:13193"/>
        <dbReference type="ChEBI" id="CHEBI:15378"/>
        <dbReference type="ChEBI" id="CHEBI:58730"/>
        <dbReference type="ChEBI" id="CHEBI:77657"/>
        <dbReference type="EC" id="5.4.99.18"/>
    </reaction>
</comment>
<dbReference type="GO" id="GO:0016829">
    <property type="term" value="F:lyase activity"/>
    <property type="evidence" value="ECO:0007669"/>
    <property type="project" value="UniProtKB-KW"/>
</dbReference>
<evidence type="ECO:0000313" key="7">
    <source>
        <dbReference type="EMBL" id="ACL71053.1"/>
    </source>
</evidence>
<dbReference type="eggNOG" id="COG0041">
    <property type="taxonomic scope" value="Bacteria"/>
</dbReference>
<dbReference type="RefSeq" id="WP_015924021.1">
    <property type="nucleotide sequence ID" value="NC_011899.1"/>
</dbReference>
<dbReference type="HAMAP" id="MF_01929">
    <property type="entry name" value="PurE_classI"/>
    <property type="match status" value="1"/>
</dbReference>
<dbReference type="InterPro" id="IPR024694">
    <property type="entry name" value="PurE_prokaryotes"/>
</dbReference>
<sequence>MPDKKVEVGIVMGSDSDLPVMEDAAKFLDEMGIGYEMRVISAHRTPDIAKEYATSALDRGLKVIIAGAGKAAHLAGVLASFTPLPVIGVPVRTSTLGGADSLYSMVQMPSGVPVATVALNGAKNAAILALQIMATGDRDKMDKMIEFKKRLKKETINKDKNLKNKMS</sequence>